<evidence type="ECO:0000256" key="1">
    <source>
        <dbReference type="SAM" id="MobiDB-lite"/>
    </source>
</evidence>
<evidence type="ECO:0000259" key="3">
    <source>
        <dbReference type="Pfam" id="PF13828"/>
    </source>
</evidence>
<feature type="transmembrane region" description="Helical" evidence="2">
    <location>
        <begin position="195"/>
        <end position="220"/>
    </location>
</feature>
<keyword evidence="2" id="KW-0812">Transmembrane</keyword>
<evidence type="ECO:0000256" key="2">
    <source>
        <dbReference type="SAM" id="Phobius"/>
    </source>
</evidence>
<evidence type="ECO:0000313" key="5">
    <source>
        <dbReference type="Proteomes" id="UP000179616"/>
    </source>
</evidence>
<dbReference type="AlphaFoldDB" id="A0A1S1LEB3"/>
<dbReference type="Pfam" id="PF13828">
    <property type="entry name" value="DUF4190"/>
    <property type="match status" value="1"/>
</dbReference>
<evidence type="ECO:0000313" key="4">
    <source>
        <dbReference type="EMBL" id="OHU30770.1"/>
    </source>
</evidence>
<dbReference type="InterPro" id="IPR025241">
    <property type="entry name" value="DUF4190"/>
</dbReference>
<feature type="region of interest" description="Disordered" evidence="1">
    <location>
        <begin position="1"/>
        <end position="59"/>
    </location>
</feature>
<feature type="transmembrane region" description="Helical" evidence="2">
    <location>
        <begin position="159"/>
        <end position="183"/>
    </location>
</feature>
<feature type="compositionally biased region" description="Low complexity" evidence="1">
    <location>
        <begin position="27"/>
        <end position="59"/>
    </location>
</feature>
<keyword evidence="2" id="KW-1133">Transmembrane helix</keyword>
<protein>
    <recommendedName>
        <fullName evidence="3">DUF4190 domain-containing protein</fullName>
    </recommendedName>
</protein>
<dbReference type="Proteomes" id="UP000179616">
    <property type="component" value="Unassembled WGS sequence"/>
</dbReference>
<reference evidence="4 5" key="1">
    <citation type="submission" date="2016-10" db="EMBL/GenBank/DDBJ databases">
        <title>Evaluation of Human, Veterinary and Environmental Mycobacterium chelonae Isolates by Core Genome Phylogenomic Analysis, Targeted Gene Comparison, and Anti-microbial Susceptibility Patterns: A Tale of Mistaken Identities.</title>
        <authorList>
            <person name="Fogelson S.B."/>
            <person name="Camus A.C."/>
            <person name="Lorenz W."/>
            <person name="Vasireddy R."/>
            <person name="Vasireddy S."/>
            <person name="Smith T."/>
            <person name="Brown-Elliott B.A."/>
            <person name="Wallace R.J.Jr."/>
            <person name="Hasan N.A."/>
            <person name="Reischl U."/>
            <person name="Sanchez S."/>
        </authorList>
    </citation>
    <scope>NUCLEOTIDE SEQUENCE [LARGE SCALE GENOMIC DNA]</scope>
    <source>
        <strain evidence="4 5">1559</strain>
    </source>
</reference>
<name>A0A1S1LEB3_9MYCO</name>
<accession>A0A1S1LEB3</accession>
<gene>
    <name evidence="4" type="ORF">BKG76_03320</name>
</gene>
<comment type="caution">
    <text evidence="4">The sequence shown here is derived from an EMBL/GenBank/DDBJ whole genome shotgun (WGS) entry which is preliminary data.</text>
</comment>
<dbReference type="EMBL" id="MLIK01000004">
    <property type="protein sequence ID" value="OHU30770.1"/>
    <property type="molecule type" value="Genomic_DNA"/>
</dbReference>
<keyword evidence="2" id="KW-0472">Membrane</keyword>
<organism evidence="4 5">
    <name type="scientific">Mycobacteroides franklinii</name>
    <dbReference type="NCBI Taxonomy" id="948102"/>
    <lineage>
        <taxon>Bacteria</taxon>
        <taxon>Bacillati</taxon>
        <taxon>Actinomycetota</taxon>
        <taxon>Actinomycetes</taxon>
        <taxon>Mycobacteriales</taxon>
        <taxon>Mycobacteriaceae</taxon>
        <taxon>Mycobacteroides</taxon>
    </lineage>
</organism>
<proteinExistence type="predicted"/>
<sequence length="229" mass="23021">MTTPGNEHSGASPDPSSGYEYPSLEKSAPPADAASTASQAPPSVSPAWETPGSPQSYPAYPSYPGATYPSAAYPTAPPTYPTAPPPYPTAPPAYPQYSQGYPSYQPGQPGAYPPPAGYPVAGGYPGYPAPGYADPYGYGAYGPTAGTNGLAIASLITSIAAIVTCYLGIILGIVGVILGVIALNQLKTRQQDGKGIAIAGIILGAVIPVLWIVVLIIIAAGSSGTSGSY</sequence>
<feature type="domain" description="DUF4190" evidence="3">
    <location>
        <begin position="150"/>
        <end position="213"/>
    </location>
</feature>
<dbReference type="STRING" id="948102.BKG76_03320"/>
<dbReference type="RefSeq" id="WP_070935944.1">
    <property type="nucleotide sequence ID" value="NZ_MAEP01000002.1"/>
</dbReference>
<dbReference type="GeneID" id="57165818"/>